<feature type="transmembrane region" description="Helical" evidence="1">
    <location>
        <begin position="21"/>
        <end position="44"/>
    </location>
</feature>
<evidence type="ECO:0000313" key="2">
    <source>
        <dbReference type="EMBL" id="KEZ23887.1"/>
    </source>
</evidence>
<sequence length="150" mass="17713">MRTNSYQQQVQQIQAYPKPIVYKYIKISSLTLFVLVCILILFGVLSQNKMIPNYSIAIPAILIGLGLITFLVIVLLMRKAMSKLHWHITNVILFINLQQFKHHLKIVNLFHWQIKKLDYDQLIKTIEEQRKVNLKQKELDQNEISNNQKQ</sequence>
<organism evidence="2 3">
    <name type="scientific">Ureaplasma diversum NCTC 246</name>
    <dbReference type="NCBI Taxonomy" id="1188241"/>
    <lineage>
        <taxon>Bacteria</taxon>
        <taxon>Bacillati</taxon>
        <taxon>Mycoplasmatota</taxon>
        <taxon>Mycoplasmoidales</taxon>
        <taxon>Mycoplasmoidaceae</taxon>
        <taxon>Ureaplasma</taxon>
    </lineage>
</organism>
<dbReference type="Proteomes" id="UP000028537">
    <property type="component" value="Unassembled WGS sequence"/>
</dbReference>
<name>A0A084F0Z5_9BACT</name>
<comment type="caution">
    <text evidence="2">The sequence shown here is derived from an EMBL/GenBank/DDBJ whole genome shotgun (WGS) entry which is preliminary data.</text>
</comment>
<keyword evidence="1" id="KW-0812">Transmembrane</keyword>
<evidence type="ECO:0000256" key="1">
    <source>
        <dbReference type="SAM" id="Phobius"/>
    </source>
</evidence>
<accession>A0A084F0Z5</accession>
<feature type="transmembrane region" description="Helical" evidence="1">
    <location>
        <begin position="56"/>
        <end position="77"/>
    </location>
</feature>
<protein>
    <submittedName>
        <fullName evidence="2">Uncharacterized protein</fullName>
    </submittedName>
</protein>
<reference evidence="2 3" key="1">
    <citation type="submission" date="2014-02" db="EMBL/GenBank/DDBJ databases">
        <title>Genome sequence of Ureaplasma diversum strain 246.</title>
        <authorList>
            <person name="Sirand-Pugnet P."/>
            <person name="Breton M."/>
            <person name="Dordet-Frisoni E."/>
            <person name="Baranowski E."/>
            <person name="Barre A."/>
            <person name="Couture C."/>
            <person name="Dupuy V."/>
            <person name="Gaurivaud P."/>
            <person name="Jacob D."/>
            <person name="Lemaitre C."/>
            <person name="Manso-Silvan L."/>
            <person name="Nikolski M."/>
            <person name="Nouvel L.-X."/>
            <person name="Poumarat F."/>
            <person name="Tardy F."/>
            <person name="Thebault P."/>
            <person name="Theil S."/>
            <person name="Citti C."/>
            <person name="Thiaucourt F."/>
            <person name="Blanchard A."/>
        </authorList>
    </citation>
    <scope>NUCLEOTIDE SEQUENCE [LARGE SCALE GENOMIC DNA]</scope>
    <source>
        <strain evidence="2 3">NCTC 246</strain>
    </source>
</reference>
<dbReference type="RefSeq" id="WP_038102185.1">
    <property type="nucleotide sequence ID" value="NZ_JFDP01000034.1"/>
</dbReference>
<keyword evidence="1" id="KW-1133">Transmembrane helix</keyword>
<keyword evidence="3" id="KW-1185">Reference proteome</keyword>
<evidence type="ECO:0000313" key="3">
    <source>
        <dbReference type="Proteomes" id="UP000028537"/>
    </source>
</evidence>
<proteinExistence type="predicted"/>
<gene>
    <name evidence="2" type="ORF">UDIV_2080</name>
</gene>
<dbReference type="EMBL" id="JFDP01000034">
    <property type="protein sequence ID" value="KEZ23887.1"/>
    <property type="molecule type" value="Genomic_DNA"/>
</dbReference>
<dbReference type="AlphaFoldDB" id="A0A084F0Z5"/>
<keyword evidence="1" id="KW-0472">Membrane</keyword>